<dbReference type="Proteomes" id="UP000030151">
    <property type="component" value="Unassembled WGS sequence"/>
</dbReference>
<organism evidence="1 2">
    <name type="scientific">Metarhizium robertsii</name>
    <dbReference type="NCBI Taxonomy" id="568076"/>
    <lineage>
        <taxon>Eukaryota</taxon>
        <taxon>Fungi</taxon>
        <taxon>Dikarya</taxon>
        <taxon>Ascomycota</taxon>
        <taxon>Pezizomycotina</taxon>
        <taxon>Sordariomycetes</taxon>
        <taxon>Hypocreomycetidae</taxon>
        <taxon>Hypocreales</taxon>
        <taxon>Clavicipitaceae</taxon>
        <taxon>Metarhizium</taxon>
    </lineage>
</organism>
<gene>
    <name evidence="1" type="ORF">X797_007789</name>
</gene>
<evidence type="ECO:0000313" key="1">
    <source>
        <dbReference type="EMBL" id="EXU99066.1"/>
    </source>
</evidence>
<accession>A0A0A1US20</accession>
<proteinExistence type="predicted"/>
<dbReference type="HOGENOM" id="CLU_1454774_0_0_1"/>
<dbReference type="EMBL" id="JELW01000021">
    <property type="protein sequence ID" value="EXU99066.1"/>
    <property type="molecule type" value="Genomic_DNA"/>
</dbReference>
<dbReference type="AlphaFoldDB" id="A0A0A1US20"/>
<sequence>MDSAYISQEKLGYPRVPRGAYFYTDPAGSTGSRLPWEGKGREAGRLKRKASKVGDGQNIPLCISHVGIRHDLVIFDDVFNSSKRSELLKSKAVKKMLNPRRAKDGHACDITRLFRITRAMTSYKLISLLPPDSTAKRIKANADTIMNKTLFKKTSMPHTCTRTGHGVLTCVAFCLFSHVYVVNAAR</sequence>
<reference evidence="1 2" key="1">
    <citation type="submission" date="2014-02" db="EMBL/GenBank/DDBJ databases">
        <title>The genome sequence of the entomopathogenic fungus Metarhizium robertsii ARSEF 2575.</title>
        <authorList>
            <person name="Giuliano Garisto Donzelli B."/>
            <person name="Roe B.A."/>
            <person name="Macmil S.L."/>
            <person name="Krasnoff S.B."/>
            <person name="Gibson D.M."/>
        </authorList>
    </citation>
    <scope>NUCLEOTIDE SEQUENCE [LARGE SCALE GENOMIC DNA]</scope>
    <source>
        <strain evidence="1 2">ARSEF 2575</strain>
    </source>
</reference>
<name>A0A0A1US20_9HYPO</name>
<evidence type="ECO:0000313" key="2">
    <source>
        <dbReference type="Proteomes" id="UP000030151"/>
    </source>
</evidence>
<comment type="caution">
    <text evidence="1">The sequence shown here is derived from an EMBL/GenBank/DDBJ whole genome shotgun (WGS) entry which is preliminary data.</text>
</comment>
<protein>
    <submittedName>
        <fullName evidence="1">Uncharacterized protein</fullName>
    </submittedName>
</protein>